<dbReference type="GO" id="GO:0006351">
    <property type="term" value="P:DNA-templated transcription"/>
    <property type="evidence" value="ECO:0007669"/>
    <property type="project" value="InterPro"/>
</dbReference>
<dbReference type="GO" id="GO:0045944">
    <property type="term" value="P:positive regulation of transcription by RNA polymerase II"/>
    <property type="evidence" value="ECO:0007669"/>
    <property type="project" value="TreeGrafter"/>
</dbReference>
<evidence type="ECO:0000256" key="3">
    <source>
        <dbReference type="ARBA" id="ARBA00023125"/>
    </source>
</evidence>
<evidence type="ECO:0000256" key="2">
    <source>
        <dbReference type="ARBA" id="ARBA00023015"/>
    </source>
</evidence>
<protein>
    <submittedName>
        <fullName evidence="8">PHD finger-like domain-containing protein 5B</fullName>
    </submittedName>
</protein>
<keyword evidence="2" id="KW-0805">Transcription regulation</keyword>
<evidence type="ECO:0000256" key="6">
    <source>
        <dbReference type="SAM" id="MobiDB-lite"/>
    </source>
</evidence>
<feature type="region of interest" description="Disordered" evidence="6">
    <location>
        <begin position="1"/>
        <end position="76"/>
    </location>
</feature>
<evidence type="ECO:0000313" key="9">
    <source>
        <dbReference type="Proteomes" id="UP000243797"/>
    </source>
</evidence>
<organism evidence="8 9">
    <name type="scientific">Sphaceloma murrayae</name>
    <dbReference type="NCBI Taxonomy" id="2082308"/>
    <lineage>
        <taxon>Eukaryota</taxon>
        <taxon>Fungi</taxon>
        <taxon>Dikarya</taxon>
        <taxon>Ascomycota</taxon>
        <taxon>Pezizomycotina</taxon>
        <taxon>Dothideomycetes</taxon>
        <taxon>Dothideomycetidae</taxon>
        <taxon>Myriangiales</taxon>
        <taxon>Elsinoaceae</taxon>
        <taxon>Sphaceloma</taxon>
    </lineage>
</organism>
<feature type="compositionally biased region" description="Basic and acidic residues" evidence="6">
    <location>
        <begin position="1"/>
        <end position="20"/>
    </location>
</feature>
<dbReference type="InterPro" id="IPR051711">
    <property type="entry name" value="Stress_Response_Reg"/>
</dbReference>
<comment type="subcellular location">
    <subcellularLocation>
        <location evidence="1">Nucleus</location>
    </subcellularLocation>
</comment>
<dbReference type="InParanoid" id="A0A2K1QYH8"/>
<dbReference type="EMBL" id="NKHZ01000025">
    <property type="protein sequence ID" value="PNS20116.1"/>
    <property type="molecule type" value="Genomic_DNA"/>
</dbReference>
<dbReference type="GO" id="GO:0008270">
    <property type="term" value="F:zinc ion binding"/>
    <property type="evidence" value="ECO:0007669"/>
    <property type="project" value="InterPro"/>
</dbReference>
<evidence type="ECO:0000259" key="7">
    <source>
        <dbReference type="Pfam" id="PF04082"/>
    </source>
</evidence>
<dbReference type="AlphaFoldDB" id="A0A2K1QYH8"/>
<dbReference type="OrthoDB" id="422427at2759"/>
<evidence type="ECO:0000256" key="5">
    <source>
        <dbReference type="ARBA" id="ARBA00023242"/>
    </source>
</evidence>
<keyword evidence="5" id="KW-0539">Nucleus</keyword>
<feature type="domain" description="Xylanolytic transcriptional activator regulatory" evidence="7">
    <location>
        <begin position="163"/>
        <end position="340"/>
    </location>
</feature>
<name>A0A2K1QYH8_9PEZI</name>
<keyword evidence="4" id="KW-0804">Transcription</keyword>
<evidence type="ECO:0000256" key="4">
    <source>
        <dbReference type="ARBA" id="ARBA00023163"/>
    </source>
</evidence>
<evidence type="ECO:0000313" key="8">
    <source>
        <dbReference type="EMBL" id="PNS20116.1"/>
    </source>
</evidence>
<comment type="caution">
    <text evidence="8">The sequence shown here is derived from an EMBL/GenBank/DDBJ whole genome shotgun (WGS) entry which is preliminary data.</text>
</comment>
<feature type="compositionally biased region" description="Acidic residues" evidence="6">
    <location>
        <begin position="25"/>
        <end position="37"/>
    </location>
</feature>
<proteinExistence type="predicted"/>
<dbReference type="CDD" id="cd12148">
    <property type="entry name" value="fungal_TF_MHR"/>
    <property type="match status" value="1"/>
</dbReference>
<reference evidence="8 9" key="1">
    <citation type="submission" date="2017-06" db="EMBL/GenBank/DDBJ databases">
        <title>Draft genome sequence of a variant of Elsinoe murrayae.</title>
        <authorList>
            <person name="Cheng Q."/>
        </authorList>
    </citation>
    <scope>NUCLEOTIDE SEQUENCE [LARGE SCALE GENOMIC DNA]</scope>
    <source>
        <strain evidence="8 9">CQ-2017a</strain>
    </source>
</reference>
<evidence type="ECO:0000256" key="1">
    <source>
        <dbReference type="ARBA" id="ARBA00004123"/>
    </source>
</evidence>
<dbReference type="PANTHER" id="PTHR47540:SF4">
    <property type="entry name" value="TRANSCRIPTION FACTOR RGLT"/>
    <property type="match status" value="1"/>
</dbReference>
<dbReference type="PANTHER" id="PTHR47540">
    <property type="entry name" value="THIAMINE REPRESSIBLE GENES REGULATORY PROTEIN THI5"/>
    <property type="match status" value="1"/>
</dbReference>
<keyword evidence="9" id="KW-1185">Reference proteome</keyword>
<keyword evidence="3" id="KW-0238">DNA-binding</keyword>
<sequence>MNDGSSHSDQRIDALLRRLDPSILGEEDLNDVQPSEDSEGHRRTHGGTTGGHPQLSTASTRPKGVRQTAESCSFGPTSGHSIICRLSLAFEICDDSESDKRSLRLAESVTELLRPSDSAVQHHDPGVGIILPSQSEFRELYRACFEEHIILYQVITETELESVLQNSSPGTGAVATALLHSIAALGFACGRHRHSELGCDHNIYLAKAHAQAARSKLDLPRCEGILSLQSILCLVLYFLSRSNITLAYSYSTLACNWLLQLGLHRESLRGSPNTSLPEHRRKEIVIVALKLQVYLTLTLDLPLALQRKQIDSEMWASVQSRFDSDPSENVDRSSPSSCHFLLLEVTKEGLEKTFTKSTNDMTISNEEAQDHIDLSKLGSVEARLQELIERAFNSTARIADPRQAKATKLDLEMTTYSCQLMLYMPFLHYVERMAKGMPTSRTRSQRVLTCIKVASKTITFCDNQLRHKTLEPSSWFQTYTLFLAVLTLMFLIAAHRGTTHPSEAWKKGEQGIRILAAMRCHDNGASKCLKVIRALIDQLSHTVEFDIDAIERTTPTLCEACGDRTSTTPSASVFGQSPATRDARMMVSNVVQLQHGGKSAADIMLAEANDFVLFGNNYGFGG</sequence>
<dbReference type="Proteomes" id="UP000243797">
    <property type="component" value="Unassembled WGS sequence"/>
</dbReference>
<accession>A0A2K1QYH8</accession>
<dbReference type="GO" id="GO:0043565">
    <property type="term" value="F:sequence-specific DNA binding"/>
    <property type="evidence" value="ECO:0007669"/>
    <property type="project" value="TreeGrafter"/>
</dbReference>
<dbReference type="Pfam" id="PF04082">
    <property type="entry name" value="Fungal_trans"/>
    <property type="match status" value="1"/>
</dbReference>
<dbReference type="InterPro" id="IPR007219">
    <property type="entry name" value="XnlR_reg_dom"/>
</dbReference>
<dbReference type="GO" id="GO:0005634">
    <property type="term" value="C:nucleus"/>
    <property type="evidence" value="ECO:0007669"/>
    <property type="project" value="UniProtKB-SubCell"/>
</dbReference>
<gene>
    <name evidence="8" type="ORF">CAC42_5566</name>
</gene>